<keyword evidence="2" id="KW-1185">Reference proteome</keyword>
<evidence type="ECO:0000313" key="1">
    <source>
        <dbReference type="EMBL" id="ETB58553.1"/>
    </source>
</evidence>
<accession>V7PJR0</accession>
<dbReference type="Proteomes" id="UP000018538">
    <property type="component" value="Unassembled WGS sequence"/>
</dbReference>
<gene>
    <name evidence="1" type="ORF">YYC_03855</name>
</gene>
<evidence type="ECO:0008006" key="3">
    <source>
        <dbReference type="Google" id="ProtNLM"/>
    </source>
</evidence>
<dbReference type="Pfam" id="PF06022">
    <property type="entry name" value="Cir_Bir_Yir"/>
    <property type="match status" value="1"/>
</dbReference>
<dbReference type="NCBIfam" id="TIGR01590">
    <property type="entry name" value="yir-bir-cir_Pla"/>
    <property type="match status" value="1"/>
</dbReference>
<dbReference type="AlphaFoldDB" id="V7PJR0"/>
<dbReference type="OrthoDB" id="534666at2759"/>
<reference evidence="1 2" key="1">
    <citation type="submission" date="2013-11" db="EMBL/GenBank/DDBJ databases">
        <title>The Genome Sequence of Plasmodium yoelii 17X.</title>
        <authorList>
            <consortium name="The Broad Institute Genomics Platform"/>
            <consortium name="The Broad Institute Genome Sequencing Center for Infectious Disease"/>
            <person name="Neafsey D."/>
            <person name="Adams J."/>
            <person name="Walker B."/>
            <person name="Young S.K."/>
            <person name="Zeng Q."/>
            <person name="Gargeya S."/>
            <person name="Fitzgerald M."/>
            <person name="Haas B."/>
            <person name="Abouelleil A."/>
            <person name="Alvarado L."/>
            <person name="Chapman S.B."/>
            <person name="Gainer-Dewar J."/>
            <person name="Goldberg J."/>
            <person name="Griggs A."/>
            <person name="Gujja S."/>
            <person name="Hansen M."/>
            <person name="Howarth C."/>
            <person name="Imamovic A."/>
            <person name="Ireland A."/>
            <person name="Larimer J."/>
            <person name="McCowan C."/>
            <person name="Murphy C."/>
            <person name="Pearson M."/>
            <person name="Poon T.W."/>
            <person name="Priest M."/>
            <person name="Roberts A."/>
            <person name="Saif S."/>
            <person name="Shea T."/>
            <person name="Sykes S."/>
            <person name="Wortman J."/>
            <person name="Nusbaum C."/>
            <person name="Birren B."/>
        </authorList>
    </citation>
    <scope>NUCLEOTIDE SEQUENCE [LARGE SCALE GENOMIC DNA]</scope>
    <source>
        <strain evidence="1 2">17X</strain>
    </source>
</reference>
<sequence>CESINTIDKYFDDDPNSSEEYSSRNKLNTYCHDNTCSSDEEKITSGFIMLLNKLDEDGLESDKIGEYASLWLSYKLNQKKENGITKLNDFYTNRIGTNNFYKGKISNNINMDVIEEKIRSIDIDIKDISNFYDAFKSLCNIKWTMYLNLKKL</sequence>
<protein>
    <recommendedName>
        <fullName evidence="3">Plasmodium variant antigen protein Cir/Yir/Bir</fullName>
    </recommendedName>
</protein>
<dbReference type="InterPro" id="IPR006477">
    <property type="entry name" value="Yir_bir_cir"/>
</dbReference>
<organism evidence="1 2">
    <name type="scientific">Plasmodium yoelii 17X</name>
    <dbReference type="NCBI Taxonomy" id="1323249"/>
    <lineage>
        <taxon>Eukaryota</taxon>
        <taxon>Sar</taxon>
        <taxon>Alveolata</taxon>
        <taxon>Apicomplexa</taxon>
        <taxon>Aconoidasida</taxon>
        <taxon>Haemosporida</taxon>
        <taxon>Plasmodiidae</taxon>
        <taxon>Plasmodium</taxon>
        <taxon>Plasmodium (Vinckeia)</taxon>
    </lineage>
</organism>
<name>V7PJR0_PLAYE</name>
<proteinExistence type="predicted"/>
<dbReference type="EMBL" id="KI635779">
    <property type="protein sequence ID" value="ETB58553.1"/>
    <property type="molecule type" value="Genomic_DNA"/>
</dbReference>
<evidence type="ECO:0000313" key="2">
    <source>
        <dbReference type="Proteomes" id="UP000018538"/>
    </source>
</evidence>
<feature type="non-terminal residue" evidence="1">
    <location>
        <position position="1"/>
    </location>
</feature>